<evidence type="ECO:0000313" key="1">
    <source>
        <dbReference type="EMBL" id="CAG8780190.1"/>
    </source>
</evidence>
<accession>A0A9N9JH02</accession>
<sequence length="57" mass="6847">VDIRNMKIQYQHCSMLYFLEEQTARDLNQFISCCYKDIVVLPPFTPFLEELKSLFLN</sequence>
<keyword evidence="2" id="KW-1185">Reference proteome</keyword>
<dbReference type="Proteomes" id="UP000789396">
    <property type="component" value="Unassembled WGS sequence"/>
</dbReference>
<feature type="non-terminal residue" evidence="1">
    <location>
        <position position="1"/>
    </location>
</feature>
<name>A0A9N9JH02_9GLOM</name>
<evidence type="ECO:0000313" key="2">
    <source>
        <dbReference type="Proteomes" id="UP000789396"/>
    </source>
</evidence>
<gene>
    <name evidence="1" type="ORF">RFULGI_LOCUS15747</name>
</gene>
<dbReference type="EMBL" id="CAJVPZ010052159">
    <property type="protein sequence ID" value="CAG8780190.1"/>
    <property type="molecule type" value="Genomic_DNA"/>
</dbReference>
<proteinExistence type="predicted"/>
<protein>
    <submittedName>
        <fullName evidence="1">16853_t:CDS:1</fullName>
    </submittedName>
</protein>
<comment type="caution">
    <text evidence="1">The sequence shown here is derived from an EMBL/GenBank/DDBJ whole genome shotgun (WGS) entry which is preliminary data.</text>
</comment>
<reference evidence="1" key="1">
    <citation type="submission" date="2021-06" db="EMBL/GenBank/DDBJ databases">
        <authorList>
            <person name="Kallberg Y."/>
            <person name="Tangrot J."/>
            <person name="Rosling A."/>
        </authorList>
    </citation>
    <scope>NUCLEOTIDE SEQUENCE</scope>
    <source>
        <strain evidence="1">IN212</strain>
    </source>
</reference>
<dbReference type="OrthoDB" id="2448079at2759"/>
<dbReference type="AlphaFoldDB" id="A0A9N9JH02"/>
<organism evidence="1 2">
    <name type="scientific">Racocetra fulgida</name>
    <dbReference type="NCBI Taxonomy" id="60492"/>
    <lineage>
        <taxon>Eukaryota</taxon>
        <taxon>Fungi</taxon>
        <taxon>Fungi incertae sedis</taxon>
        <taxon>Mucoromycota</taxon>
        <taxon>Glomeromycotina</taxon>
        <taxon>Glomeromycetes</taxon>
        <taxon>Diversisporales</taxon>
        <taxon>Gigasporaceae</taxon>
        <taxon>Racocetra</taxon>
    </lineage>
</organism>
<feature type="non-terminal residue" evidence="1">
    <location>
        <position position="57"/>
    </location>
</feature>